<comment type="caution">
    <text evidence="1">The sequence shown here is derived from an EMBL/GenBank/DDBJ whole genome shotgun (WGS) entry which is preliminary data.</text>
</comment>
<dbReference type="AlphaFoldDB" id="A0A0M9WCE7"/>
<dbReference type="Proteomes" id="UP000037696">
    <property type="component" value="Unassembled WGS sequence"/>
</dbReference>
<dbReference type="EMBL" id="LHQQ01000199">
    <property type="protein sequence ID" value="KOS39533.1"/>
    <property type="molecule type" value="Genomic_DNA"/>
</dbReference>
<name>A0A0M9WCE7_9EURO</name>
<sequence length="94" mass="10618">MYTYQRMVIFKSLVHLCCGVHIYYIVDAWEFGPGGNVQANLLHLEGGQHPPRATHLHHNKRSVKVHSPPHNFTIIVRPCSSPLHPPPQDTSFTG</sequence>
<accession>A0A0M9WCE7</accession>
<keyword evidence="2" id="KW-1185">Reference proteome</keyword>
<proteinExistence type="predicted"/>
<evidence type="ECO:0000313" key="1">
    <source>
        <dbReference type="EMBL" id="KOS39533.1"/>
    </source>
</evidence>
<evidence type="ECO:0000313" key="2">
    <source>
        <dbReference type="Proteomes" id="UP000037696"/>
    </source>
</evidence>
<organism evidence="1 2">
    <name type="scientific">Penicillium nordicum</name>
    <dbReference type="NCBI Taxonomy" id="229535"/>
    <lineage>
        <taxon>Eukaryota</taxon>
        <taxon>Fungi</taxon>
        <taxon>Dikarya</taxon>
        <taxon>Ascomycota</taxon>
        <taxon>Pezizomycotina</taxon>
        <taxon>Eurotiomycetes</taxon>
        <taxon>Eurotiomycetidae</taxon>
        <taxon>Eurotiales</taxon>
        <taxon>Aspergillaceae</taxon>
        <taxon>Penicillium</taxon>
    </lineage>
</organism>
<protein>
    <submittedName>
        <fullName evidence="1">Uncharacterized protein</fullName>
    </submittedName>
</protein>
<reference evidence="1 2" key="1">
    <citation type="submission" date="2015-08" db="EMBL/GenBank/DDBJ databases">
        <title>Genome sequencing of Penicillium nordicum.</title>
        <authorList>
            <person name="Nguyen H.D."/>
            <person name="Seifert K.A."/>
        </authorList>
    </citation>
    <scope>NUCLEOTIDE SEQUENCE [LARGE SCALE GENOMIC DNA]</scope>
    <source>
        <strain evidence="1 2">DAOMC 185683</strain>
    </source>
</reference>
<gene>
    <name evidence="1" type="ORF">ACN38_g9631</name>
</gene>